<dbReference type="STRING" id="1678840.ATC1_131143"/>
<dbReference type="Proteomes" id="UP000053370">
    <property type="component" value="Unassembled WGS sequence"/>
</dbReference>
<accession>A0A0S7BX35</accession>
<evidence type="ECO:0000259" key="1">
    <source>
        <dbReference type="Pfam" id="PF16158"/>
    </source>
</evidence>
<sequence length="194" mass="21526">MKKIILISLFVLVMIAGFSGISAQETIDMSALRTQIAATVYAEIYSTIQAQFAATLQATPAPTTSGSGVISSGSGSGFWKPTPTYYSYMAKLDKQNKNYMLIYPGEDWDVTWTFKNVGPLDWTNEFYLRYYKGVEANEGKVIYLPAVPKGETTSITLHFPAQDDPGIYNSYWELIDNDGAVILDNIFVAVQVRD</sequence>
<reference evidence="2" key="1">
    <citation type="journal article" date="2015" name="Genome Announc.">
        <title>Draft Genome Sequence of Anaerolineae Strain TC1, a Novel Isolate from a Methanogenic Wastewater Treatment System.</title>
        <authorList>
            <person name="Matsuura N."/>
            <person name="Tourlousse D.M."/>
            <person name="Sun L."/>
            <person name="Toyonaga M."/>
            <person name="Kuroda K."/>
            <person name="Ohashi A."/>
            <person name="Cruz R."/>
            <person name="Yamaguchi T."/>
            <person name="Sekiguchi Y."/>
        </authorList>
    </citation>
    <scope>NUCLEOTIDE SEQUENCE [LARGE SCALE GENOMIC DNA]</scope>
    <source>
        <strain evidence="2">TC1</strain>
    </source>
</reference>
<proteinExistence type="predicted"/>
<dbReference type="RefSeq" id="WP_062281823.1">
    <property type="nucleotide sequence ID" value="NZ_DF968181.1"/>
</dbReference>
<name>A0A0S7BX35_9CHLR</name>
<evidence type="ECO:0000313" key="2">
    <source>
        <dbReference type="EMBL" id="GAP41160.1"/>
    </source>
</evidence>
<dbReference type="Gene3D" id="2.60.40.10">
    <property type="entry name" value="Immunoglobulins"/>
    <property type="match status" value="1"/>
</dbReference>
<dbReference type="InterPro" id="IPR013783">
    <property type="entry name" value="Ig-like_fold"/>
</dbReference>
<dbReference type="OrthoDB" id="167000at2"/>
<gene>
    <name evidence="2" type="ORF">ATC1_131143</name>
</gene>
<dbReference type="AlphaFoldDB" id="A0A0S7BX35"/>
<organism evidence="2">
    <name type="scientific">Flexilinea flocculi</name>
    <dbReference type="NCBI Taxonomy" id="1678840"/>
    <lineage>
        <taxon>Bacteria</taxon>
        <taxon>Bacillati</taxon>
        <taxon>Chloroflexota</taxon>
        <taxon>Anaerolineae</taxon>
        <taxon>Anaerolineales</taxon>
        <taxon>Anaerolineaceae</taxon>
        <taxon>Flexilinea</taxon>
    </lineage>
</organism>
<dbReference type="InterPro" id="IPR032350">
    <property type="entry name" value="Nbr1_FW"/>
</dbReference>
<dbReference type="EMBL" id="DF968181">
    <property type="protein sequence ID" value="GAP41160.1"/>
    <property type="molecule type" value="Genomic_DNA"/>
</dbReference>
<dbReference type="Pfam" id="PF16158">
    <property type="entry name" value="N_BRCA1_IG"/>
    <property type="match status" value="1"/>
</dbReference>
<evidence type="ECO:0000313" key="3">
    <source>
        <dbReference type="Proteomes" id="UP000053370"/>
    </source>
</evidence>
<protein>
    <recommendedName>
        <fullName evidence="1">Nbr1 FW domain-containing protein</fullName>
    </recommendedName>
</protein>
<feature type="domain" description="Nbr1 FW" evidence="1">
    <location>
        <begin position="102"/>
        <end position="192"/>
    </location>
</feature>
<keyword evidence="3" id="KW-1185">Reference proteome</keyword>